<proteinExistence type="predicted"/>
<dbReference type="Proteomes" id="UP000293823">
    <property type="component" value="Unassembled WGS sequence"/>
</dbReference>
<feature type="chain" id="PRO_5020188532" evidence="1">
    <location>
        <begin position="19"/>
        <end position="129"/>
    </location>
</feature>
<evidence type="ECO:0000256" key="1">
    <source>
        <dbReference type="SAM" id="SignalP"/>
    </source>
</evidence>
<organism evidence="2 3">
    <name type="scientific">Alternaria arborescens</name>
    <dbReference type="NCBI Taxonomy" id="156630"/>
    <lineage>
        <taxon>Eukaryota</taxon>
        <taxon>Fungi</taxon>
        <taxon>Dikarya</taxon>
        <taxon>Ascomycota</taxon>
        <taxon>Pezizomycotina</taxon>
        <taxon>Dothideomycetes</taxon>
        <taxon>Pleosporomycetidae</taxon>
        <taxon>Pleosporales</taxon>
        <taxon>Pleosporineae</taxon>
        <taxon>Pleosporaceae</taxon>
        <taxon>Alternaria</taxon>
        <taxon>Alternaria sect. Alternaria</taxon>
    </lineage>
</organism>
<comment type="caution">
    <text evidence="2">The sequence shown here is derived from an EMBL/GenBank/DDBJ whole genome shotgun (WGS) entry which is preliminary data.</text>
</comment>
<dbReference type="OrthoDB" id="3761614at2759"/>
<reference evidence="3" key="1">
    <citation type="journal article" date="2019" name="bioRxiv">
        <title>Genomics, evolutionary history and diagnostics of the Alternaria alternata species group including apple and Asian pear pathotypes.</title>
        <authorList>
            <person name="Armitage A.D."/>
            <person name="Cockerton H.M."/>
            <person name="Sreenivasaprasad S."/>
            <person name="Woodhall J.W."/>
            <person name="Lane C.R."/>
            <person name="Harrison R.J."/>
            <person name="Clarkson J.P."/>
        </authorList>
    </citation>
    <scope>NUCLEOTIDE SEQUENCE [LARGE SCALE GENOMIC DNA]</scope>
    <source>
        <strain evidence="3">RGR 97.0016</strain>
    </source>
</reference>
<sequence>MQLTILTTLLATALTVSATPVELQEKRQLEGAARVYARFYRDGGCGPSPWAEDTVFLQSGTVGLAGCQDLTVGPFPSTFFDVNNFSRTVRFFNLPCSQLTSTTSGNFVDIKPGQTQGCQNLAIRSWVTI</sequence>
<protein>
    <submittedName>
        <fullName evidence="2">Uncharacterized protein</fullName>
    </submittedName>
</protein>
<evidence type="ECO:0000313" key="2">
    <source>
        <dbReference type="EMBL" id="RYO70907.1"/>
    </source>
</evidence>
<accession>A0A4Q4SJP6</accession>
<gene>
    <name evidence="2" type="ORF">AA0113_g2543</name>
</gene>
<keyword evidence="1" id="KW-0732">Signal</keyword>
<keyword evidence="3" id="KW-1185">Reference proteome</keyword>
<dbReference type="EMBL" id="PEJP01000008">
    <property type="protein sequence ID" value="RYO70907.1"/>
    <property type="molecule type" value="Genomic_DNA"/>
</dbReference>
<feature type="signal peptide" evidence="1">
    <location>
        <begin position="1"/>
        <end position="18"/>
    </location>
</feature>
<dbReference type="AlphaFoldDB" id="A0A4Q4SJP6"/>
<evidence type="ECO:0000313" key="3">
    <source>
        <dbReference type="Proteomes" id="UP000293823"/>
    </source>
</evidence>
<name>A0A4Q4SJP6_9PLEO</name>